<dbReference type="PANTHER" id="PTHR48182:SF2">
    <property type="entry name" value="PROTEIN SERAC1"/>
    <property type="match status" value="1"/>
</dbReference>
<dbReference type="EMBL" id="MU032346">
    <property type="protein sequence ID" value="KAF3767280.1"/>
    <property type="molecule type" value="Genomic_DNA"/>
</dbReference>
<dbReference type="InterPro" id="IPR029058">
    <property type="entry name" value="AB_hydrolase_fold"/>
</dbReference>
<dbReference type="GO" id="GO:0005739">
    <property type="term" value="C:mitochondrion"/>
    <property type="evidence" value="ECO:0007669"/>
    <property type="project" value="UniProtKB-SubCell"/>
</dbReference>
<feature type="non-terminal residue" evidence="7">
    <location>
        <position position="249"/>
    </location>
</feature>
<dbReference type="AlphaFoldDB" id="A0A9P4Y712"/>
<dbReference type="Proteomes" id="UP000803844">
    <property type="component" value="Unassembled WGS sequence"/>
</dbReference>
<dbReference type="GeneID" id="63833243"/>
<evidence type="ECO:0000256" key="3">
    <source>
        <dbReference type="ARBA" id="ARBA00004370"/>
    </source>
</evidence>
<gene>
    <name evidence="7" type="ORF">M406DRAFT_240127</name>
</gene>
<evidence type="ECO:0000313" key="7">
    <source>
        <dbReference type="EMBL" id="KAF3767280.1"/>
    </source>
</evidence>
<evidence type="ECO:0000256" key="6">
    <source>
        <dbReference type="ARBA" id="ARBA00023136"/>
    </source>
</evidence>
<comment type="subcellular location">
    <subcellularLocation>
        <location evidence="2">Endoplasmic reticulum</location>
    </subcellularLocation>
    <subcellularLocation>
        <location evidence="3">Membrane</location>
    </subcellularLocation>
    <subcellularLocation>
        <location evidence="1">Mitochondrion</location>
    </subcellularLocation>
</comment>
<keyword evidence="8" id="KW-1185">Reference proteome</keyword>
<dbReference type="Gene3D" id="3.40.50.1820">
    <property type="entry name" value="alpha/beta hydrolase"/>
    <property type="match status" value="1"/>
</dbReference>
<sequence length="249" mass="27844">LSLVAVTGVGGRPFGSWQCENTSMWLRDLLPGHVPNLRTFVYGHRLKVVNSDQHSNLESCTEGLLDDLKIIRPEGSRRPLMLLGHSLGGIVVKYAWILCAERSKKDDKDRNLYHAIHSLILFGTPHNGIRNQEMLTVAAGQPAETLLRDLGPGSTTLKNLRDRFARLDAQKNLKVLSCCEYQATPTSQRSEDGKVRRDGPLQWMVTEDSACLHWNSPAERVVTIPENHSMMVKLSAGISSKYQVIKNHI</sequence>
<dbReference type="GO" id="GO:0016020">
    <property type="term" value="C:membrane"/>
    <property type="evidence" value="ECO:0007669"/>
    <property type="project" value="UniProtKB-SubCell"/>
</dbReference>
<evidence type="ECO:0008006" key="9">
    <source>
        <dbReference type="Google" id="ProtNLM"/>
    </source>
</evidence>
<evidence type="ECO:0000313" key="8">
    <source>
        <dbReference type="Proteomes" id="UP000803844"/>
    </source>
</evidence>
<comment type="caution">
    <text evidence="7">The sequence shown here is derived from an EMBL/GenBank/DDBJ whole genome shotgun (WGS) entry which is preliminary data.</text>
</comment>
<dbReference type="SUPFAM" id="SSF53474">
    <property type="entry name" value="alpha/beta-Hydrolases"/>
    <property type="match status" value="1"/>
</dbReference>
<dbReference type="GO" id="GO:0005783">
    <property type="term" value="C:endoplasmic reticulum"/>
    <property type="evidence" value="ECO:0007669"/>
    <property type="project" value="UniProtKB-SubCell"/>
</dbReference>
<organism evidence="7 8">
    <name type="scientific">Cryphonectria parasitica (strain ATCC 38755 / EP155)</name>
    <dbReference type="NCBI Taxonomy" id="660469"/>
    <lineage>
        <taxon>Eukaryota</taxon>
        <taxon>Fungi</taxon>
        <taxon>Dikarya</taxon>
        <taxon>Ascomycota</taxon>
        <taxon>Pezizomycotina</taxon>
        <taxon>Sordariomycetes</taxon>
        <taxon>Sordariomycetidae</taxon>
        <taxon>Diaporthales</taxon>
        <taxon>Cryphonectriaceae</taxon>
        <taxon>Cryphonectria-Endothia species complex</taxon>
        <taxon>Cryphonectria</taxon>
    </lineage>
</organism>
<dbReference type="PANTHER" id="PTHR48182">
    <property type="entry name" value="PROTEIN SERAC1"/>
    <property type="match status" value="1"/>
</dbReference>
<keyword evidence="5" id="KW-0496">Mitochondrion</keyword>
<keyword evidence="6" id="KW-0472">Membrane</keyword>
<name>A0A9P4Y712_CRYP1</name>
<evidence type="ECO:0000256" key="2">
    <source>
        <dbReference type="ARBA" id="ARBA00004240"/>
    </source>
</evidence>
<evidence type="ECO:0000256" key="5">
    <source>
        <dbReference type="ARBA" id="ARBA00023128"/>
    </source>
</evidence>
<feature type="non-terminal residue" evidence="7">
    <location>
        <position position="1"/>
    </location>
</feature>
<proteinExistence type="predicted"/>
<accession>A0A9P4Y712</accession>
<evidence type="ECO:0000256" key="4">
    <source>
        <dbReference type="ARBA" id="ARBA00022824"/>
    </source>
</evidence>
<protein>
    <recommendedName>
        <fullName evidence="9">DUF676 domain-containing protein</fullName>
    </recommendedName>
</protein>
<dbReference type="RefSeq" id="XP_040778241.1">
    <property type="nucleotide sequence ID" value="XM_040916114.1"/>
</dbReference>
<dbReference type="InterPro" id="IPR052374">
    <property type="entry name" value="SERAC1"/>
</dbReference>
<evidence type="ECO:0000256" key="1">
    <source>
        <dbReference type="ARBA" id="ARBA00004173"/>
    </source>
</evidence>
<keyword evidence="4" id="KW-0256">Endoplasmic reticulum</keyword>
<reference evidence="7" key="1">
    <citation type="journal article" date="2020" name="Phytopathology">
        <title>Genome sequence of the chestnut blight fungus Cryphonectria parasitica EP155: A fundamental resource for an archetypical invasive plant pathogen.</title>
        <authorList>
            <person name="Crouch J.A."/>
            <person name="Dawe A."/>
            <person name="Aerts A."/>
            <person name="Barry K."/>
            <person name="Churchill A.C.L."/>
            <person name="Grimwood J."/>
            <person name="Hillman B."/>
            <person name="Milgroom M.G."/>
            <person name="Pangilinan J."/>
            <person name="Smith M."/>
            <person name="Salamov A."/>
            <person name="Schmutz J."/>
            <person name="Yadav J."/>
            <person name="Grigoriev I.V."/>
            <person name="Nuss D."/>
        </authorList>
    </citation>
    <scope>NUCLEOTIDE SEQUENCE</scope>
    <source>
        <strain evidence="7">EP155</strain>
    </source>
</reference>
<dbReference type="OrthoDB" id="7464126at2759"/>